<evidence type="ECO:0000256" key="1">
    <source>
        <dbReference type="SAM" id="Phobius"/>
    </source>
</evidence>
<dbReference type="EMBL" id="JWZT01000640">
    <property type="protein sequence ID" value="KII73821.1"/>
    <property type="molecule type" value="Genomic_DNA"/>
</dbReference>
<keyword evidence="1" id="KW-0812">Transmembrane</keyword>
<feature type="transmembrane region" description="Helical" evidence="1">
    <location>
        <begin position="50"/>
        <end position="73"/>
    </location>
</feature>
<comment type="caution">
    <text evidence="2">The sequence shown here is derived from an EMBL/GenBank/DDBJ whole genome shotgun (WGS) entry which is preliminary data.</text>
</comment>
<keyword evidence="1" id="KW-0472">Membrane</keyword>
<evidence type="ECO:0000313" key="3">
    <source>
        <dbReference type="Proteomes" id="UP000031668"/>
    </source>
</evidence>
<dbReference type="Proteomes" id="UP000031668">
    <property type="component" value="Unassembled WGS sequence"/>
</dbReference>
<proteinExistence type="predicted"/>
<keyword evidence="3" id="KW-1185">Reference proteome</keyword>
<reference evidence="2 3" key="1">
    <citation type="journal article" date="2014" name="Genome Biol. Evol.">
        <title>The genome of the myxosporean Thelohanellus kitauei shows adaptations to nutrient acquisition within its fish host.</title>
        <authorList>
            <person name="Yang Y."/>
            <person name="Xiong J."/>
            <person name="Zhou Z."/>
            <person name="Huo F."/>
            <person name="Miao W."/>
            <person name="Ran C."/>
            <person name="Liu Y."/>
            <person name="Zhang J."/>
            <person name="Feng J."/>
            <person name="Wang M."/>
            <person name="Wang M."/>
            <person name="Wang L."/>
            <person name="Yao B."/>
        </authorList>
    </citation>
    <scope>NUCLEOTIDE SEQUENCE [LARGE SCALE GENOMIC DNA]</scope>
    <source>
        <strain evidence="2">Wuqing</strain>
    </source>
</reference>
<keyword evidence="1" id="KW-1133">Transmembrane helix</keyword>
<organism evidence="2 3">
    <name type="scientific">Thelohanellus kitauei</name>
    <name type="common">Myxosporean</name>
    <dbReference type="NCBI Taxonomy" id="669202"/>
    <lineage>
        <taxon>Eukaryota</taxon>
        <taxon>Metazoa</taxon>
        <taxon>Cnidaria</taxon>
        <taxon>Myxozoa</taxon>
        <taxon>Myxosporea</taxon>
        <taxon>Bivalvulida</taxon>
        <taxon>Platysporina</taxon>
        <taxon>Myxobolidae</taxon>
        <taxon>Thelohanellus</taxon>
    </lineage>
</organism>
<evidence type="ECO:0000313" key="2">
    <source>
        <dbReference type="EMBL" id="KII73821.1"/>
    </source>
</evidence>
<name>A0A0C2N2I3_THEKT</name>
<dbReference type="AlphaFoldDB" id="A0A0C2N2I3"/>
<sequence length="100" mass="11327">MKIKTSKDFHTILKIEPVLESNSPYTLKSIMSNEVEHIALLSNRFCHKEWFMMLLSASGCLVLVIGACILVFYKIIVPNIPIPPPNLTYIVEYSDTNNSV</sequence>
<protein>
    <submittedName>
        <fullName evidence="2">Uncharacterized protein</fullName>
    </submittedName>
</protein>
<gene>
    <name evidence="2" type="ORF">RF11_08192</name>
</gene>
<accession>A0A0C2N2I3</accession>